<feature type="region of interest" description="Disordered" evidence="1">
    <location>
        <begin position="140"/>
        <end position="164"/>
    </location>
</feature>
<reference evidence="2" key="1">
    <citation type="submission" date="2020-07" db="EMBL/GenBank/DDBJ databases">
        <authorList>
            <person name="Lin J."/>
        </authorList>
    </citation>
    <scope>NUCLEOTIDE SEQUENCE</scope>
</reference>
<organism evidence="2">
    <name type="scientific">Ananas comosus var. bracteatus</name>
    <name type="common">red pineapple</name>
    <dbReference type="NCBI Taxonomy" id="296719"/>
    <lineage>
        <taxon>Eukaryota</taxon>
        <taxon>Viridiplantae</taxon>
        <taxon>Streptophyta</taxon>
        <taxon>Embryophyta</taxon>
        <taxon>Tracheophyta</taxon>
        <taxon>Spermatophyta</taxon>
        <taxon>Magnoliopsida</taxon>
        <taxon>Liliopsida</taxon>
        <taxon>Poales</taxon>
        <taxon>Bromeliaceae</taxon>
        <taxon>Bromelioideae</taxon>
        <taxon>Ananas</taxon>
    </lineage>
</organism>
<protein>
    <submittedName>
        <fullName evidence="2">Uncharacterized protein</fullName>
    </submittedName>
</protein>
<gene>
    <name evidence="2" type="ORF">CB5_LOCUS1884</name>
</gene>
<evidence type="ECO:0000256" key="1">
    <source>
        <dbReference type="SAM" id="MobiDB-lite"/>
    </source>
</evidence>
<dbReference type="AlphaFoldDB" id="A0A6V7NJG0"/>
<feature type="region of interest" description="Disordered" evidence="1">
    <location>
        <begin position="89"/>
        <end position="120"/>
    </location>
</feature>
<name>A0A6V7NJG0_ANACO</name>
<accession>A0A6V7NJG0</accession>
<feature type="region of interest" description="Disordered" evidence="1">
    <location>
        <begin position="31"/>
        <end position="50"/>
    </location>
</feature>
<dbReference type="EMBL" id="LR862139">
    <property type="protein sequence ID" value="CAD1818673.1"/>
    <property type="molecule type" value="Genomic_DNA"/>
</dbReference>
<sequence length="164" mass="19423">MKPNRVPRPLVFVMRVWECMDSLRTSIEQVPGTTVRTRTHPRPRRRRRQRRCRRWPRFLANSPPRIRREWNLPGEEPGLTEEEFKTAMGKLKKEVYNPKKKKTKTKTKTREGRGGAEEEGKGMCTICLEAFRSEGERARHALRSRVPQRLRRPLGEEPWEVPAL</sequence>
<evidence type="ECO:0000313" key="2">
    <source>
        <dbReference type="EMBL" id="CAD1818673.1"/>
    </source>
</evidence>
<feature type="compositionally biased region" description="Basic and acidic residues" evidence="1">
    <location>
        <begin position="108"/>
        <end position="120"/>
    </location>
</feature>
<feature type="compositionally biased region" description="Basic residues" evidence="1">
    <location>
        <begin position="140"/>
        <end position="152"/>
    </location>
</feature>
<feature type="compositionally biased region" description="Basic residues" evidence="1">
    <location>
        <begin position="98"/>
        <end position="107"/>
    </location>
</feature>
<feature type="compositionally biased region" description="Basic residues" evidence="1">
    <location>
        <begin position="37"/>
        <end position="50"/>
    </location>
</feature>
<proteinExistence type="predicted"/>